<dbReference type="EC" id="2.3.1.234" evidence="3"/>
<name>A0A177BCG6_9BILA</name>
<dbReference type="EMBL" id="LWCA01000016">
    <property type="protein sequence ID" value="OAF71885.1"/>
    <property type="molecule type" value="Genomic_DNA"/>
</dbReference>
<dbReference type="InterPro" id="IPR043129">
    <property type="entry name" value="ATPase_NBD"/>
</dbReference>
<keyword evidence="8" id="KW-0012">Acyltransferase</keyword>
<dbReference type="InterPro" id="IPR000905">
    <property type="entry name" value="Gcp-like_dom"/>
</dbReference>
<evidence type="ECO:0000256" key="1">
    <source>
        <dbReference type="ARBA" id="ARBA00004123"/>
    </source>
</evidence>
<dbReference type="AlphaFoldDB" id="A0A177BCG6"/>
<dbReference type="OrthoDB" id="10254073at2759"/>
<evidence type="ECO:0000256" key="3">
    <source>
        <dbReference type="ARBA" id="ARBA00012156"/>
    </source>
</evidence>
<comment type="caution">
    <text evidence="12">The sequence shown here is derived from an EMBL/GenBank/DDBJ whole genome shotgun (WGS) entry which is preliminary data.</text>
</comment>
<dbReference type="GO" id="GO:0005634">
    <property type="term" value="C:nucleus"/>
    <property type="evidence" value="ECO:0007669"/>
    <property type="project" value="UniProtKB-SubCell"/>
</dbReference>
<sequence length="271" mass="30101">MTCALGIEGSANKLGIGIMRGDKVLINIRKTFIATDGDGFVPRYVAVHHRKNIIKLIKRAFQEANMVYDDIDIICFTKGPGIASCLTDVAFVARLISRLWKKPIVAVNHCIGHIEMGRLVTKCNKPMILYASGGNTQVIYYRNNRYAIIGETMDSGVGNIFDKAARLLKLSNDPCPGYNIEQEAKKGKKLVDLPYVVRGMNFSFSGIISTIQTIISKENWSDEYTIADICFSLQETAFSMIIEVVERAMVDIKLNEILIVGGVGCNLRLQE</sequence>
<evidence type="ECO:0000313" key="13">
    <source>
        <dbReference type="Proteomes" id="UP000078046"/>
    </source>
</evidence>
<proteinExistence type="predicted"/>
<dbReference type="FunFam" id="3.30.420.40:FF:000038">
    <property type="entry name" value="Probable tRNA N6-adenosine threonylcarbamoyltransferase"/>
    <property type="match status" value="1"/>
</dbReference>
<dbReference type="GO" id="GO:0006400">
    <property type="term" value="P:tRNA modification"/>
    <property type="evidence" value="ECO:0007669"/>
    <property type="project" value="UniProtKB-ARBA"/>
</dbReference>
<comment type="subcellular location">
    <subcellularLocation>
        <location evidence="2">Cytoplasm</location>
    </subcellularLocation>
    <subcellularLocation>
        <location evidence="1">Nucleus</location>
    </subcellularLocation>
</comment>
<evidence type="ECO:0000313" key="12">
    <source>
        <dbReference type="EMBL" id="OAF71885.1"/>
    </source>
</evidence>
<evidence type="ECO:0000256" key="8">
    <source>
        <dbReference type="ARBA" id="ARBA00023315"/>
    </source>
</evidence>
<evidence type="ECO:0000256" key="2">
    <source>
        <dbReference type="ARBA" id="ARBA00004496"/>
    </source>
</evidence>
<protein>
    <recommendedName>
        <fullName evidence="3">N(6)-L-threonylcarbamoyladenine synthase</fullName>
        <ecNumber evidence="3">2.3.1.234</ecNumber>
    </recommendedName>
    <alternativeName>
        <fullName evidence="9">N6-L-threonylcarbamoyladenine synthase</fullName>
    </alternativeName>
</protein>
<dbReference type="GO" id="GO:0070525">
    <property type="term" value="P:tRNA threonylcarbamoyladenosine metabolic process"/>
    <property type="evidence" value="ECO:0007669"/>
    <property type="project" value="UniProtKB-ARBA"/>
</dbReference>
<dbReference type="Gene3D" id="3.30.420.40">
    <property type="match status" value="2"/>
</dbReference>
<dbReference type="NCBIfam" id="TIGR00329">
    <property type="entry name" value="gcp_kae1"/>
    <property type="match status" value="1"/>
</dbReference>
<evidence type="ECO:0000256" key="9">
    <source>
        <dbReference type="ARBA" id="ARBA00030439"/>
    </source>
</evidence>
<evidence type="ECO:0000256" key="7">
    <source>
        <dbReference type="ARBA" id="ARBA00022723"/>
    </source>
</evidence>
<gene>
    <name evidence="12" type="ORF">A3Q56_00323</name>
</gene>
<dbReference type="PANTHER" id="PTHR11735">
    <property type="entry name" value="TRNA N6-ADENOSINE THREONYLCARBAMOYLTRANSFERASE"/>
    <property type="match status" value="1"/>
</dbReference>
<dbReference type="GO" id="GO:0005737">
    <property type="term" value="C:cytoplasm"/>
    <property type="evidence" value="ECO:0007669"/>
    <property type="project" value="UniProtKB-SubCell"/>
</dbReference>
<keyword evidence="13" id="KW-1185">Reference proteome</keyword>
<dbReference type="Proteomes" id="UP000078046">
    <property type="component" value="Unassembled WGS sequence"/>
</dbReference>
<evidence type="ECO:0000256" key="5">
    <source>
        <dbReference type="ARBA" id="ARBA00022679"/>
    </source>
</evidence>
<keyword evidence="4" id="KW-0963">Cytoplasm</keyword>
<keyword evidence="5" id="KW-0808">Transferase</keyword>
<dbReference type="GO" id="GO:0046872">
    <property type="term" value="F:metal ion binding"/>
    <property type="evidence" value="ECO:0007669"/>
    <property type="project" value="UniProtKB-KW"/>
</dbReference>
<evidence type="ECO:0000256" key="4">
    <source>
        <dbReference type="ARBA" id="ARBA00022490"/>
    </source>
</evidence>
<dbReference type="InterPro" id="IPR017861">
    <property type="entry name" value="KAE1/TsaD"/>
</dbReference>
<dbReference type="PANTHER" id="PTHR11735:SF14">
    <property type="entry name" value="TRNA N6-ADENOSINE THREONYLCARBAMOYLTRANSFERASE"/>
    <property type="match status" value="1"/>
</dbReference>
<feature type="non-terminal residue" evidence="12">
    <location>
        <position position="271"/>
    </location>
</feature>
<dbReference type="SUPFAM" id="SSF53067">
    <property type="entry name" value="Actin-like ATPase domain"/>
    <property type="match status" value="1"/>
</dbReference>
<dbReference type="GO" id="GO:0000408">
    <property type="term" value="C:EKC/KEOPS complex"/>
    <property type="evidence" value="ECO:0007669"/>
    <property type="project" value="UniProtKB-ARBA"/>
</dbReference>
<keyword evidence="7" id="KW-0479">Metal-binding</keyword>
<dbReference type="GO" id="GO:0061711">
    <property type="term" value="F:tRNA N(6)-L-threonylcarbamoyladenine synthase activity"/>
    <property type="evidence" value="ECO:0007669"/>
    <property type="project" value="UniProtKB-EC"/>
</dbReference>
<dbReference type="Pfam" id="PF00814">
    <property type="entry name" value="TsaD"/>
    <property type="match status" value="1"/>
</dbReference>
<keyword evidence="6" id="KW-0819">tRNA processing</keyword>
<feature type="domain" description="Gcp-like" evidence="11">
    <location>
        <begin position="28"/>
        <end position="271"/>
    </location>
</feature>
<comment type="catalytic activity">
    <reaction evidence="10">
        <text>L-threonylcarbamoyladenylate + adenosine(37) in tRNA = N(6)-L-threonylcarbamoyladenosine(37) in tRNA + AMP + H(+)</text>
        <dbReference type="Rhea" id="RHEA:37059"/>
        <dbReference type="Rhea" id="RHEA-COMP:10162"/>
        <dbReference type="Rhea" id="RHEA-COMP:10163"/>
        <dbReference type="ChEBI" id="CHEBI:15378"/>
        <dbReference type="ChEBI" id="CHEBI:73682"/>
        <dbReference type="ChEBI" id="CHEBI:74411"/>
        <dbReference type="ChEBI" id="CHEBI:74418"/>
        <dbReference type="ChEBI" id="CHEBI:456215"/>
        <dbReference type="EC" id="2.3.1.234"/>
    </reaction>
</comment>
<reference evidence="12 13" key="1">
    <citation type="submission" date="2016-04" db="EMBL/GenBank/DDBJ databases">
        <title>The genome of Intoshia linei affirms orthonectids as highly simplified spiralians.</title>
        <authorList>
            <person name="Mikhailov K.V."/>
            <person name="Slusarev G.S."/>
            <person name="Nikitin M.A."/>
            <person name="Logacheva M.D."/>
            <person name="Penin A."/>
            <person name="Aleoshin V."/>
            <person name="Panchin Y.V."/>
        </authorList>
    </citation>
    <scope>NUCLEOTIDE SEQUENCE [LARGE SCALE GENOMIC DNA]</scope>
    <source>
        <strain evidence="12">Intl2013</strain>
        <tissue evidence="12">Whole animal</tissue>
    </source>
</reference>
<evidence type="ECO:0000256" key="6">
    <source>
        <dbReference type="ARBA" id="ARBA00022694"/>
    </source>
</evidence>
<evidence type="ECO:0000259" key="11">
    <source>
        <dbReference type="Pfam" id="PF00814"/>
    </source>
</evidence>
<evidence type="ECO:0000256" key="10">
    <source>
        <dbReference type="ARBA" id="ARBA00048117"/>
    </source>
</evidence>
<organism evidence="12 13">
    <name type="scientific">Intoshia linei</name>
    <dbReference type="NCBI Taxonomy" id="1819745"/>
    <lineage>
        <taxon>Eukaryota</taxon>
        <taxon>Metazoa</taxon>
        <taxon>Spiralia</taxon>
        <taxon>Lophotrochozoa</taxon>
        <taxon>Mesozoa</taxon>
        <taxon>Orthonectida</taxon>
        <taxon>Rhopaluridae</taxon>
        <taxon>Intoshia</taxon>
    </lineage>
</organism>
<dbReference type="PRINTS" id="PR00789">
    <property type="entry name" value="OSIALOPTASE"/>
</dbReference>
<accession>A0A177BCG6</accession>